<dbReference type="Proteomes" id="UP000269220">
    <property type="component" value="Unassembled WGS sequence"/>
</dbReference>
<organism evidence="1 2">
    <name type="scientific">Streptococcus oralis</name>
    <dbReference type="NCBI Taxonomy" id="1303"/>
    <lineage>
        <taxon>Bacteria</taxon>
        <taxon>Bacillati</taxon>
        <taxon>Bacillota</taxon>
        <taxon>Bacilli</taxon>
        <taxon>Lactobacillales</taxon>
        <taxon>Streptococcaceae</taxon>
        <taxon>Streptococcus</taxon>
    </lineage>
</organism>
<evidence type="ECO:0008006" key="3">
    <source>
        <dbReference type="Google" id="ProtNLM"/>
    </source>
</evidence>
<dbReference type="InterPro" id="IPR053745">
    <property type="entry name" value="Viral_Tail_Comp_sf"/>
</dbReference>
<name>A0A428IU03_STROR</name>
<dbReference type="EMBL" id="RMVN01000008">
    <property type="protein sequence ID" value="RSK21255.1"/>
    <property type="molecule type" value="Genomic_DNA"/>
</dbReference>
<evidence type="ECO:0000313" key="1">
    <source>
        <dbReference type="EMBL" id="RSK21255.1"/>
    </source>
</evidence>
<comment type="caution">
    <text evidence="1">The sequence shown here is derived from an EMBL/GenBank/DDBJ whole genome shotgun (WGS) entry which is preliminary data.</text>
</comment>
<reference evidence="1 2" key="1">
    <citation type="submission" date="2018-11" db="EMBL/GenBank/DDBJ databases">
        <title>Species Designations Belie Phenotypic and Genotypic Heterogeneity in Oral Streptococci.</title>
        <authorList>
            <person name="Velsko I."/>
        </authorList>
    </citation>
    <scope>NUCLEOTIDE SEQUENCE [LARGE SCALE GENOMIC DNA]</scope>
    <source>
        <strain evidence="1 2">BCC05</strain>
    </source>
</reference>
<sequence>MKSREQAVFDSVFKRCLFLGYKTYDYKPDDNVPYPFVELEDTTSILVPNKTDVKGTVELVLSVWSTRKKRKQVSDMCSSILAEAMKISEADGYHLTLNISQSTISLFDDNTTVEPLKRGRVRLVFTIL</sequence>
<proteinExistence type="predicted"/>
<dbReference type="RefSeq" id="WP_125458433.1">
    <property type="nucleotide sequence ID" value="NZ_RMVN01000008.1"/>
</dbReference>
<dbReference type="Gene3D" id="3.30.2000.30">
    <property type="match status" value="1"/>
</dbReference>
<evidence type="ECO:0000313" key="2">
    <source>
        <dbReference type="Proteomes" id="UP000269220"/>
    </source>
</evidence>
<protein>
    <recommendedName>
        <fullName evidence="3">Phage capsid and scaffold</fullName>
    </recommendedName>
</protein>
<dbReference type="AlphaFoldDB" id="A0A428IU03"/>
<accession>A0A428IU03</accession>
<gene>
    <name evidence="1" type="ORF">D8800_06940</name>
</gene>